<dbReference type="OrthoDB" id="7478692at2"/>
<accession>A0A521B9W1</accession>
<reference evidence="2 3" key="1">
    <citation type="submission" date="2017-05" db="EMBL/GenBank/DDBJ databases">
        <authorList>
            <person name="Varghese N."/>
            <person name="Submissions S."/>
        </authorList>
    </citation>
    <scope>NUCLEOTIDE SEQUENCE [LARGE SCALE GENOMIC DNA]</scope>
    <source>
        <strain evidence="2 3">DSM 100094</strain>
    </source>
</reference>
<dbReference type="InterPro" id="IPR007893">
    <property type="entry name" value="Spore_coat_U/FanG"/>
</dbReference>
<dbReference type="Pfam" id="PF05229">
    <property type="entry name" value="SCPU"/>
    <property type="match status" value="2"/>
</dbReference>
<organism evidence="2 3">
    <name type="scientific">Paracoccus laeviglucosivorans</name>
    <dbReference type="NCBI Taxonomy" id="1197861"/>
    <lineage>
        <taxon>Bacteria</taxon>
        <taxon>Pseudomonadati</taxon>
        <taxon>Pseudomonadota</taxon>
        <taxon>Alphaproteobacteria</taxon>
        <taxon>Rhodobacterales</taxon>
        <taxon>Paracoccaceae</taxon>
        <taxon>Paracoccus</taxon>
    </lineage>
</organism>
<sequence>MILKSMMRLILTLGLFVMFWGGEARAQSCTFSATGVNFGAVDVLGSSPKDAAGNIAISCTAFLDLLSSIDMRIHLGDGSGGVSGSLRRMTGTATGLNYDLYQNAGRTTVFGGTYGTHGGSSLQLTGSGVLSLLTTTGVNVPIYGRVPAGQNTALPGNYLSSFTRNPLDVRVDYRTCSLLLICTNRTASFSFNVQALVSANCRVVADDLNFGTTGFLDQAVNGASAMRVTCTSGSSYQVGIGYGLHGTNVNDRHMQSLTGRRIAYQLYRNSGRSQTWGLLADGLTAAGTGTGATQNYTIFGRVPAQTTPPPGTYADTVVVTVTY</sequence>
<keyword evidence="2" id="KW-0167">Capsid protein</keyword>
<evidence type="ECO:0000313" key="2">
    <source>
        <dbReference type="EMBL" id="SMO43490.1"/>
    </source>
</evidence>
<keyword evidence="3" id="KW-1185">Reference proteome</keyword>
<feature type="domain" description="Spore coat protein U/FanG" evidence="1">
    <location>
        <begin position="189"/>
        <end position="320"/>
    </location>
</feature>
<evidence type="ECO:0000313" key="3">
    <source>
        <dbReference type="Proteomes" id="UP000319014"/>
    </source>
</evidence>
<dbReference type="PANTHER" id="PTHR37089">
    <property type="entry name" value="PROTEIN U-RELATED"/>
    <property type="match status" value="1"/>
</dbReference>
<feature type="domain" description="Spore coat protein U/FanG" evidence="1">
    <location>
        <begin position="25"/>
        <end position="162"/>
    </location>
</feature>
<keyword evidence="2" id="KW-0946">Virion</keyword>
<dbReference type="RefSeq" id="WP_142661702.1">
    <property type="nucleotide sequence ID" value="NZ_FXTK01000002.1"/>
</dbReference>
<dbReference type="EMBL" id="FXTK01000002">
    <property type="protein sequence ID" value="SMO43490.1"/>
    <property type="molecule type" value="Genomic_DNA"/>
</dbReference>
<dbReference type="SMART" id="SM00972">
    <property type="entry name" value="SCPU"/>
    <property type="match status" value="2"/>
</dbReference>
<dbReference type="InterPro" id="IPR053167">
    <property type="entry name" value="Spore_coat_component"/>
</dbReference>
<dbReference type="AlphaFoldDB" id="A0A521B9W1"/>
<proteinExistence type="predicted"/>
<dbReference type="PANTHER" id="PTHR37089:SF3">
    <property type="entry name" value="EXPORTED PROTEIN"/>
    <property type="match status" value="1"/>
</dbReference>
<name>A0A521B9W1_9RHOB</name>
<gene>
    <name evidence="2" type="ORF">SAMN06265221_102161</name>
</gene>
<evidence type="ECO:0000259" key="1">
    <source>
        <dbReference type="Pfam" id="PF05229"/>
    </source>
</evidence>
<dbReference type="Proteomes" id="UP000319014">
    <property type="component" value="Unassembled WGS sequence"/>
</dbReference>
<protein>
    <submittedName>
        <fullName evidence="2">Spore coat protein U (SCPU) domain-containing protein</fullName>
    </submittedName>
</protein>